<dbReference type="PROSITE" id="PS00094">
    <property type="entry name" value="C5_MTASE_1"/>
    <property type="match status" value="1"/>
</dbReference>
<evidence type="ECO:0000256" key="4">
    <source>
        <dbReference type="ARBA" id="ARBA00022747"/>
    </source>
</evidence>
<gene>
    <name evidence="8" type="ORF">NIES2119_10435</name>
</gene>
<name>A0A1U7IMJ8_9CYAN</name>
<evidence type="ECO:0000256" key="7">
    <source>
        <dbReference type="RuleBase" id="RU000417"/>
    </source>
</evidence>
<keyword evidence="1 5" id="KW-0489">Methyltransferase</keyword>
<comment type="caution">
    <text evidence="8">The sequence shown here is derived from an EMBL/GenBank/DDBJ whole genome shotgun (WGS) entry which is preliminary data.</text>
</comment>
<comment type="catalytic activity">
    <reaction evidence="7">
        <text>a 2'-deoxycytidine in DNA + S-adenosyl-L-methionine = a 5-methyl-2'-deoxycytidine in DNA + S-adenosyl-L-homocysteine + H(+)</text>
        <dbReference type="Rhea" id="RHEA:13681"/>
        <dbReference type="Rhea" id="RHEA-COMP:11369"/>
        <dbReference type="Rhea" id="RHEA-COMP:11370"/>
        <dbReference type="ChEBI" id="CHEBI:15378"/>
        <dbReference type="ChEBI" id="CHEBI:57856"/>
        <dbReference type="ChEBI" id="CHEBI:59789"/>
        <dbReference type="ChEBI" id="CHEBI:85452"/>
        <dbReference type="ChEBI" id="CHEBI:85454"/>
        <dbReference type="EC" id="2.1.1.37"/>
    </reaction>
</comment>
<sequence length="464" mass="53330">MKNSNTLYLPQQLELFKPIHIFAAHRLTNYKFTFVDLFAGIGGFRIPLEQLGGKCLGYSEIDKAAIKVYEQNFVGYCNLEEKNLGDIRQISKLPFAVDIIVGGVPCQSWSVAGNLQGFKDPRGQLWFDTIRVIKENKPKSFIFENVRTLMSDVHRSSLDLLLTEFENLGYKVKVSLLNSYDFGVPQNRERTFIVGINNAIEKASKFKFPEPLKEQAKLINILDTNKDFQLDVKPKINPSILFGDKVPYSRNRFQKADEFNDFFVFCDTRDGHTTIHSWDIIKTTKREKQICLTILRNRRKKKYGEKDGNPLSFDVLAELIPNLEIKEVEQLISKNILRYVVNLGYEFVNSKNSAGINGLYRIFLPSSDAIPTLTATGTNDFIATVSLKHCEDPVTYKKLFLREIYRKKRYRPISALDAKRLQGFPEWFQMHENENIAKFQFGNAVSVPVVYHLAKSLLDLLVIN</sequence>
<organism evidence="8 9">
    <name type="scientific">[Phormidium ambiguum] IAM M-71</name>
    <dbReference type="NCBI Taxonomy" id="454136"/>
    <lineage>
        <taxon>Bacteria</taxon>
        <taxon>Bacillati</taxon>
        <taxon>Cyanobacteriota</taxon>
        <taxon>Cyanophyceae</taxon>
        <taxon>Oscillatoriophycideae</taxon>
        <taxon>Aerosakkonematales</taxon>
        <taxon>Aerosakkonemataceae</taxon>
        <taxon>Floridanema</taxon>
    </lineage>
</organism>
<evidence type="ECO:0000256" key="3">
    <source>
        <dbReference type="ARBA" id="ARBA00022691"/>
    </source>
</evidence>
<dbReference type="RefSeq" id="WP_073593401.1">
    <property type="nucleotide sequence ID" value="NZ_MRCE01000008.1"/>
</dbReference>
<reference evidence="8 9" key="1">
    <citation type="submission" date="2016-11" db="EMBL/GenBank/DDBJ databases">
        <title>Draft Genome Sequences of Nine Cyanobacterial Strains from Diverse Habitats.</title>
        <authorList>
            <person name="Zhu T."/>
            <person name="Hou S."/>
            <person name="Lu X."/>
            <person name="Hess W.R."/>
        </authorList>
    </citation>
    <scope>NUCLEOTIDE SEQUENCE [LARGE SCALE GENOMIC DNA]</scope>
    <source>
        <strain evidence="8 9">IAM M-71</strain>
    </source>
</reference>
<evidence type="ECO:0000256" key="1">
    <source>
        <dbReference type="ARBA" id="ARBA00022603"/>
    </source>
</evidence>
<dbReference type="PROSITE" id="PS00095">
    <property type="entry name" value="C5_MTASE_2"/>
    <property type="match status" value="1"/>
</dbReference>
<protein>
    <recommendedName>
        <fullName evidence="7">Cytosine-specific methyltransferase</fullName>
        <ecNumber evidence="7">2.1.1.37</ecNumber>
    </recommendedName>
</protein>
<comment type="similarity">
    <text evidence="5 6">Belongs to the class I-like SAM-binding methyltransferase superfamily. C5-methyltransferase family.</text>
</comment>
<dbReference type="InterPro" id="IPR018117">
    <property type="entry name" value="C5_DNA_meth_AS"/>
</dbReference>
<dbReference type="Proteomes" id="UP000185860">
    <property type="component" value="Unassembled WGS sequence"/>
</dbReference>
<dbReference type="EMBL" id="MRCE01000008">
    <property type="protein sequence ID" value="OKH38438.1"/>
    <property type="molecule type" value="Genomic_DNA"/>
</dbReference>
<dbReference type="InterPro" id="IPR031303">
    <property type="entry name" value="C5_meth_CS"/>
</dbReference>
<dbReference type="NCBIfam" id="TIGR00675">
    <property type="entry name" value="dcm"/>
    <property type="match status" value="1"/>
</dbReference>
<accession>A0A1U7IMJ8</accession>
<dbReference type="InterPro" id="IPR029063">
    <property type="entry name" value="SAM-dependent_MTases_sf"/>
</dbReference>
<dbReference type="SUPFAM" id="SSF53335">
    <property type="entry name" value="S-adenosyl-L-methionine-dependent methyltransferases"/>
    <property type="match status" value="1"/>
</dbReference>
<evidence type="ECO:0000256" key="6">
    <source>
        <dbReference type="RuleBase" id="RU000416"/>
    </source>
</evidence>
<evidence type="ECO:0000313" key="9">
    <source>
        <dbReference type="Proteomes" id="UP000185860"/>
    </source>
</evidence>
<keyword evidence="4" id="KW-0680">Restriction system</keyword>
<dbReference type="PANTHER" id="PTHR46098:SF1">
    <property type="entry name" value="TRNA (CYTOSINE(38)-C(5))-METHYLTRANSFERASE"/>
    <property type="match status" value="1"/>
</dbReference>
<dbReference type="PROSITE" id="PS51679">
    <property type="entry name" value="SAM_MT_C5"/>
    <property type="match status" value="1"/>
</dbReference>
<dbReference type="REBASE" id="190687">
    <property type="entry name" value="M.PamM71ORF10435P"/>
</dbReference>
<dbReference type="GO" id="GO:0009307">
    <property type="term" value="P:DNA restriction-modification system"/>
    <property type="evidence" value="ECO:0007669"/>
    <property type="project" value="UniProtKB-KW"/>
</dbReference>
<dbReference type="AlphaFoldDB" id="A0A1U7IMJ8"/>
<keyword evidence="2 5" id="KW-0808">Transferase</keyword>
<keyword evidence="3 5" id="KW-0949">S-adenosyl-L-methionine</keyword>
<dbReference type="Pfam" id="PF00145">
    <property type="entry name" value="DNA_methylase"/>
    <property type="match status" value="1"/>
</dbReference>
<dbReference type="PRINTS" id="PR00105">
    <property type="entry name" value="C5METTRFRASE"/>
</dbReference>
<evidence type="ECO:0000313" key="8">
    <source>
        <dbReference type="EMBL" id="OKH38438.1"/>
    </source>
</evidence>
<dbReference type="Gene3D" id="3.40.50.150">
    <property type="entry name" value="Vaccinia Virus protein VP39"/>
    <property type="match status" value="1"/>
</dbReference>
<dbReference type="GO" id="GO:0032259">
    <property type="term" value="P:methylation"/>
    <property type="evidence" value="ECO:0007669"/>
    <property type="project" value="UniProtKB-KW"/>
</dbReference>
<proteinExistence type="inferred from homology"/>
<evidence type="ECO:0000256" key="5">
    <source>
        <dbReference type="PROSITE-ProRule" id="PRU01016"/>
    </source>
</evidence>
<dbReference type="OrthoDB" id="9813719at2"/>
<dbReference type="EC" id="2.1.1.37" evidence="7"/>
<dbReference type="STRING" id="454136.NIES2119_10435"/>
<dbReference type="PANTHER" id="PTHR46098">
    <property type="entry name" value="TRNA (CYTOSINE(38)-C(5))-METHYLTRANSFERASE"/>
    <property type="match status" value="1"/>
</dbReference>
<evidence type="ECO:0000256" key="2">
    <source>
        <dbReference type="ARBA" id="ARBA00022679"/>
    </source>
</evidence>
<dbReference type="Gene3D" id="3.90.120.10">
    <property type="entry name" value="DNA Methylase, subunit A, domain 2"/>
    <property type="match status" value="1"/>
</dbReference>
<dbReference type="GO" id="GO:0003886">
    <property type="term" value="F:DNA (cytosine-5-)-methyltransferase activity"/>
    <property type="evidence" value="ECO:0007669"/>
    <property type="project" value="UniProtKB-EC"/>
</dbReference>
<dbReference type="InterPro" id="IPR001525">
    <property type="entry name" value="C5_MeTfrase"/>
</dbReference>
<feature type="active site" evidence="5">
    <location>
        <position position="106"/>
    </location>
</feature>
<dbReference type="InterPro" id="IPR050750">
    <property type="entry name" value="C5-MTase"/>
</dbReference>